<feature type="transmembrane region" description="Helical" evidence="6">
    <location>
        <begin position="160"/>
        <end position="180"/>
    </location>
</feature>
<evidence type="ECO:0000259" key="7">
    <source>
        <dbReference type="Pfam" id="PF00892"/>
    </source>
</evidence>
<keyword evidence="4 6" id="KW-1133">Transmembrane helix</keyword>
<dbReference type="Proteomes" id="UP000215383">
    <property type="component" value="Chromosome 1"/>
</dbReference>
<feature type="transmembrane region" description="Helical" evidence="6">
    <location>
        <begin position="83"/>
        <end position="105"/>
    </location>
</feature>
<organism evidence="8 9">
    <name type="scientific">Megamonas hypermegale</name>
    <dbReference type="NCBI Taxonomy" id="158847"/>
    <lineage>
        <taxon>Bacteria</taxon>
        <taxon>Bacillati</taxon>
        <taxon>Bacillota</taxon>
        <taxon>Negativicutes</taxon>
        <taxon>Selenomonadales</taxon>
        <taxon>Selenomonadaceae</taxon>
        <taxon>Megamonas</taxon>
    </lineage>
</organism>
<evidence type="ECO:0000313" key="8">
    <source>
        <dbReference type="EMBL" id="SNU98890.1"/>
    </source>
</evidence>
<dbReference type="Pfam" id="PF00892">
    <property type="entry name" value="EamA"/>
    <property type="match status" value="2"/>
</dbReference>
<dbReference type="AlphaFoldDB" id="A0A239TME1"/>
<feature type="transmembrane region" description="Helical" evidence="6">
    <location>
        <begin position="249"/>
        <end position="267"/>
    </location>
</feature>
<proteinExistence type="inferred from homology"/>
<dbReference type="InterPro" id="IPR000620">
    <property type="entry name" value="EamA_dom"/>
</dbReference>
<feature type="transmembrane region" description="Helical" evidence="6">
    <location>
        <begin position="111"/>
        <end position="128"/>
    </location>
</feature>
<feature type="transmembrane region" description="Helical" evidence="6">
    <location>
        <begin position="273"/>
        <end position="292"/>
    </location>
</feature>
<feature type="transmembrane region" description="Helical" evidence="6">
    <location>
        <begin position="135"/>
        <end position="154"/>
    </location>
</feature>
<evidence type="ECO:0000256" key="3">
    <source>
        <dbReference type="ARBA" id="ARBA00022692"/>
    </source>
</evidence>
<protein>
    <submittedName>
        <fullName evidence="8">Predicted permease, DMT superfamily</fullName>
    </submittedName>
</protein>
<dbReference type="GO" id="GO:0016020">
    <property type="term" value="C:membrane"/>
    <property type="evidence" value="ECO:0007669"/>
    <property type="project" value="UniProtKB-SubCell"/>
</dbReference>
<keyword evidence="9" id="KW-1185">Reference proteome</keyword>
<dbReference type="eggNOG" id="COG0697">
    <property type="taxonomic scope" value="Bacteria"/>
</dbReference>
<keyword evidence="3 6" id="KW-0812">Transmembrane</keyword>
<feature type="transmembrane region" description="Helical" evidence="6">
    <location>
        <begin position="192"/>
        <end position="210"/>
    </location>
</feature>
<accession>A0A239TME1</accession>
<evidence type="ECO:0000256" key="6">
    <source>
        <dbReference type="SAM" id="Phobius"/>
    </source>
</evidence>
<comment type="subcellular location">
    <subcellularLocation>
        <location evidence="1">Membrane</location>
        <topology evidence="1">Multi-pass membrane protein</topology>
    </subcellularLocation>
</comment>
<feature type="domain" description="EamA" evidence="7">
    <location>
        <begin position="163"/>
        <end position="291"/>
    </location>
</feature>
<evidence type="ECO:0000256" key="4">
    <source>
        <dbReference type="ARBA" id="ARBA00022989"/>
    </source>
</evidence>
<dbReference type="SUPFAM" id="SSF103481">
    <property type="entry name" value="Multidrug resistance efflux transporter EmrE"/>
    <property type="match status" value="2"/>
</dbReference>
<sequence length="299" mass="33836">MEISFIISYFFRERRCAIMNRGLVFAMLSSLMFSFMNVLVKEASHTLGTGEIIFVRSVISIFMILLIMRIGKIKFSHKDRGTLIFRGVVGGMSMCLIFLAVSGMHLGDASILQQLSAFFVLIISAIYLKEKLPSHTIMPLIIIVLGTCLILRPWEYNSFSVYALFAIASAFTGAVVYTTIHKLFENGGHTSWEVIFYLFLCSVFIGLAMMYNNHHMPTRYEWFLLLGIALTSLFGQNFMTQAYEFANQVLVSFVMYLGVFFNALWGYVFFGEIMHTLSVIGGVLVIGSSIYLSHKKAHK</sequence>
<comment type="similarity">
    <text evidence="2">Belongs to the EamA transporter family.</text>
</comment>
<gene>
    <name evidence="8" type="ORF">SAMEA4364220_01009</name>
</gene>
<dbReference type="EMBL" id="LT906446">
    <property type="protein sequence ID" value="SNU98890.1"/>
    <property type="molecule type" value="Genomic_DNA"/>
</dbReference>
<evidence type="ECO:0000256" key="2">
    <source>
        <dbReference type="ARBA" id="ARBA00007362"/>
    </source>
</evidence>
<dbReference type="PANTHER" id="PTHR22911:SF6">
    <property type="entry name" value="SOLUTE CARRIER FAMILY 35 MEMBER G1"/>
    <property type="match status" value="1"/>
</dbReference>
<evidence type="ECO:0000256" key="1">
    <source>
        <dbReference type="ARBA" id="ARBA00004141"/>
    </source>
</evidence>
<feature type="transmembrane region" description="Helical" evidence="6">
    <location>
        <begin position="52"/>
        <end position="71"/>
    </location>
</feature>
<evidence type="ECO:0000313" key="9">
    <source>
        <dbReference type="Proteomes" id="UP000215383"/>
    </source>
</evidence>
<evidence type="ECO:0000256" key="5">
    <source>
        <dbReference type="ARBA" id="ARBA00023136"/>
    </source>
</evidence>
<name>A0A239TME1_9FIRM</name>
<dbReference type="PANTHER" id="PTHR22911">
    <property type="entry name" value="ACYL-MALONYL CONDENSING ENZYME-RELATED"/>
    <property type="match status" value="1"/>
</dbReference>
<dbReference type="InterPro" id="IPR037185">
    <property type="entry name" value="EmrE-like"/>
</dbReference>
<feature type="transmembrane region" description="Helical" evidence="6">
    <location>
        <begin position="21"/>
        <end position="40"/>
    </location>
</feature>
<feature type="transmembrane region" description="Helical" evidence="6">
    <location>
        <begin position="222"/>
        <end position="240"/>
    </location>
</feature>
<reference evidence="8 9" key="1">
    <citation type="submission" date="2017-06" db="EMBL/GenBank/DDBJ databases">
        <authorList>
            <consortium name="Pathogen Informatics"/>
        </authorList>
    </citation>
    <scope>NUCLEOTIDE SEQUENCE [LARGE SCALE GENOMIC DNA]</scope>
    <source>
        <strain evidence="8 9">NCTC10570</strain>
    </source>
</reference>
<keyword evidence="5 6" id="KW-0472">Membrane</keyword>
<feature type="domain" description="EamA" evidence="7">
    <location>
        <begin position="21"/>
        <end position="151"/>
    </location>
</feature>